<dbReference type="InterPro" id="IPR003593">
    <property type="entry name" value="AAA+_ATPase"/>
</dbReference>
<dbReference type="SMART" id="SM00382">
    <property type="entry name" value="AAA"/>
    <property type="match status" value="1"/>
</dbReference>
<dbReference type="PROSITE" id="PS50929">
    <property type="entry name" value="ABC_TM1F"/>
    <property type="match status" value="1"/>
</dbReference>
<evidence type="ECO:0000256" key="3">
    <source>
        <dbReference type="ARBA" id="ARBA00022741"/>
    </source>
</evidence>
<evidence type="ECO:0000256" key="6">
    <source>
        <dbReference type="ARBA" id="ARBA00023136"/>
    </source>
</evidence>
<evidence type="ECO:0000259" key="9">
    <source>
        <dbReference type="PROSITE" id="PS50929"/>
    </source>
</evidence>
<dbReference type="InterPro" id="IPR039421">
    <property type="entry name" value="Type_1_exporter"/>
</dbReference>
<dbReference type="Gene3D" id="1.20.1560.10">
    <property type="entry name" value="ABC transporter type 1, transmembrane domain"/>
    <property type="match status" value="1"/>
</dbReference>
<keyword evidence="3" id="KW-0547">Nucleotide-binding</keyword>
<evidence type="ECO:0000256" key="7">
    <source>
        <dbReference type="SAM" id="Phobius"/>
    </source>
</evidence>
<dbReference type="Pfam" id="PF00005">
    <property type="entry name" value="ABC_tran"/>
    <property type="match status" value="1"/>
</dbReference>
<keyword evidence="2 7" id="KW-0812">Transmembrane</keyword>
<protein>
    <submittedName>
        <fullName evidence="10">ABC transporter</fullName>
    </submittedName>
</protein>
<dbReference type="PANTHER" id="PTHR24221:SF503">
    <property type="entry name" value="MITOCHONDRIAL POTASSIUM CHANNEL ATP-BINDING SUBUNIT"/>
    <property type="match status" value="1"/>
</dbReference>
<dbReference type="EMBL" id="KY684086">
    <property type="protein sequence ID" value="ARF09641.1"/>
    <property type="molecule type" value="Genomic_DNA"/>
</dbReference>
<dbReference type="Gene3D" id="3.40.50.300">
    <property type="entry name" value="P-loop containing nucleotide triphosphate hydrolases"/>
    <property type="match status" value="1"/>
</dbReference>
<evidence type="ECO:0000313" key="10">
    <source>
        <dbReference type="EMBL" id="ARF09641.1"/>
    </source>
</evidence>
<organism evidence="10">
    <name type="scientific">Indivirus ILV1</name>
    <dbReference type="NCBI Taxonomy" id="1977633"/>
    <lineage>
        <taxon>Viruses</taxon>
        <taxon>Varidnaviria</taxon>
        <taxon>Bamfordvirae</taxon>
        <taxon>Nucleocytoviricota</taxon>
        <taxon>Megaviricetes</taxon>
        <taxon>Imitervirales</taxon>
        <taxon>Mimiviridae</taxon>
        <taxon>Klosneuvirinae</taxon>
        <taxon>Indivirus</taxon>
    </lineage>
</organism>
<evidence type="ECO:0000256" key="1">
    <source>
        <dbReference type="ARBA" id="ARBA00004141"/>
    </source>
</evidence>
<feature type="domain" description="ABC transmembrane type-1" evidence="9">
    <location>
        <begin position="15"/>
        <end position="261"/>
    </location>
</feature>
<dbReference type="PANTHER" id="PTHR24221">
    <property type="entry name" value="ATP-BINDING CASSETTE SUB-FAMILY B"/>
    <property type="match status" value="1"/>
</dbReference>
<dbReference type="PROSITE" id="PS50893">
    <property type="entry name" value="ABC_TRANSPORTER_2"/>
    <property type="match status" value="1"/>
</dbReference>
<feature type="transmembrane region" description="Helical" evidence="7">
    <location>
        <begin position="37"/>
        <end position="60"/>
    </location>
</feature>
<evidence type="ECO:0000256" key="5">
    <source>
        <dbReference type="ARBA" id="ARBA00022989"/>
    </source>
</evidence>
<name>A0A1V0SD74_9VIRU</name>
<gene>
    <name evidence="10" type="ORF">Indivirus_2_20</name>
</gene>
<sequence>MNIILEYINKRKGIFVGSLIFVNIVTLLFKLSTYKALITIIESNSNILPFFVTLFIIHMIQNLTKYTLSKLISSGIKDLFTKVTKSIMYNKMEFYGRNVDIQNKISHIWHNFNNIENLMEKLIIDLPKIITFICYYIYTIYQLYPHGLLFILPVNLLIIFALHQFSRKQNKLQRKRNTLDIEVKNKLLEATSNIEFVKMNNREDHEINRINESYDKYISNKIQDKLIGFWIDLLYLVFNEFLTVIIYLIGTIYMINGKLNPLELLYVSMNTSSFCIQTMELKDILMKITPKLEILHNILDTKCEDVNKNTDLDKSQELFSNGDINFNNVTFSYDSSINVINNFTCDFKGNKINLLLGPNGSGKSTIVKLLLRLYELKENDDNTNAILFNNINVNNINLKDLRNKIFLVTNEPRLFDGTVMYNIKYGNEHIPDSRVVELCDVIYSRDWLLINKNKQVGFKGKNLSGSEKKKVQLINALCRDAEVLIFDEPTNTLDSTGIEWFNQFAKLLRDKYNKTIIIITHDLRLKDLSDNLVDITLK</sequence>
<dbReference type="GO" id="GO:0005524">
    <property type="term" value="F:ATP binding"/>
    <property type="evidence" value="ECO:0007669"/>
    <property type="project" value="UniProtKB-KW"/>
</dbReference>
<dbReference type="GO" id="GO:0016020">
    <property type="term" value="C:membrane"/>
    <property type="evidence" value="ECO:0007669"/>
    <property type="project" value="UniProtKB-SubCell"/>
</dbReference>
<accession>A0A1V0SD74</accession>
<dbReference type="Pfam" id="PF00664">
    <property type="entry name" value="ABC_membrane"/>
    <property type="match status" value="1"/>
</dbReference>
<dbReference type="SUPFAM" id="SSF52540">
    <property type="entry name" value="P-loop containing nucleoside triphosphate hydrolases"/>
    <property type="match status" value="1"/>
</dbReference>
<feature type="transmembrane region" description="Helical" evidence="7">
    <location>
        <begin position="12"/>
        <end position="31"/>
    </location>
</feature>
<comment type="subcellular location">
    <subcellularLocation>
        <location evidence="1">Membrane</location>
        <topology evidence="1">Multi-pass membrane protein</topology>
    </subcellularLocation>
</comment>
<dbReference type="SUPFAM" id="SSF90123">
    <property type="entry name" value="ABC transporter transmembrane region"/>
    <property type="match status" value="1"/>
</dbReference>
<feature type="transmembrane region" description="Helical" evidence="7">
    <location>
        <begin position="147"/>
        <end position="166"/>
    </location>
</feature>
<keyword evidence="5 7" id="KW-1133">Transmembrane helix</keyword>
<keyword evidence="6 7" id="KW-0472">Membrane</keyword>
<dbReference type="GO" id="GO:0140359">
    <property type="term" value="F:ABC-type transporter activity"/>
    <property type="evidence" value="ECO:0007669"/>
    <property type="project" value="InterPro"/>
</dbReference>
<feature type="domain" description="ABC transporter" evidence="8">
    <location>
        <begin position="324"/>
        <end position="537"/>
    </location>
</feature>
<feature type="transmembrane region" description="Helical" evidence="7">
    <location>
        <begin position="233"/>
        <end position="255"/>
    </location>
</feature>
<feature type="transmembrane region" description="Helical" evidence="7">
    <location>
        <begin position="122"/>
        <end position="141"/>
    </location>
</feature>
<evidence type="ECO:0000256" key="4">
    <source>
        <dbReference type="ARBA" id="ARBA00022840"/>
    </source>
</evidence>
<dbReference type="InterPro" id="IPR036640">
    <property type="entry name" value="ABC1_TM_sf"/>
</dbReference>
<keyword evidence="4" id="KW-0067">ATP-binding</keyword>
<dbReference type="InterPro" id="IPR011527">
    <property type="entry name" value="ABC1_TM_dom"/>
</dbReference>
<reference evidence="10" key="1">
    <citation type="journal article" date="2017" name="Science">
        <title>Giant viruses with an expanded complement of translation system components.</title>
        <authorList>
            <person name="Schulz F."/>
            <person name="Yutin N."/>
            <person name="Ivanova N.N."/>
            <person name="Ortega D.R."/>
            <person name="Lee T.K."/>
            <person name="Vierheilig J."/>
            <person name="Daims H."/>
            <person name="Horn M."/>
            <person name="Wagner M."/>
            <person name="Jensen G.J."/>
            <person name="Kyrpides N.C."/>
            <person name="Koonin E.V."/>
            <person name="Woyke T."/>
        </authorList>
    </citation>
    <scope>NUCLEOTIDE SEQUENCE</scope>
    <source>
        <strain evidence="10">ILV1</strain>
    </source>
</reference>
<evidence type="ECO:0000259" key="8">
    <source>
        <dbReference type="PROSITE" id="PS50893"/>
    </source>
</evidence>
<evidence type="ECO:0000256" key="2">
    <source>
        <dbReference type="ARBA" id="ARBA00022692"/>
    </source>
</evidence>
<proteinExistence type="predicted"/>
<dbReference type="InterPro" id="IPR027417">
    <property type="entry name" value="P-loop_NTPase"/>
</dbReference>
<dbReference type="GO" id="GO:0016887">
    <property type="term" value="F:ATP hydrolysis activity"/>
    <property type="evidence" value="ECO:0007669"/>
    <property type="project" value="InterPro"/>
</dbReference>
<dbReference type="InterPro" id="IPR003439">
    <property type="entry name" value="ABC_transporter-like_ATP-bd"/>
</dbReference>